<organism evidence="2 3">
    <name type="scientific">Virgibacillus siamensis</name>
    <dbReference type="NCBI Taxonomy" id="480071"/>
    <lineage>
        <taxon>Bacteria</taxon>
        <taxon>Bacillati</taxon>
        <taxon>Bacillota</taxon>
        <taxon>Bacilli</taxon>
        <taxon>Bacillales</taxon>
        <taxon>Bacillaceae</taxon>
        <taxon>Virgibacillus</taxon>
    </lineage>
</organism>
<reference evidence="3" key="1">
    <citation type="journal article" date="2019" name="Int. J. Syst. Evol. Microbiol.">
        <title>The Global Catalogue of Microorganisms (GCM) 10K type strain sequencing project: providing services to taxonomists for standard genome sequencing and annotation.</title>
        <authorList>
            <consortium name="The Broad Institute Genomics Platform"/>
            <consortium name="The Broad Institute Genome Sequencing Center for Infectious Disease"/>
            <person name="Wu L."/>
            <person name="Ma J."/>
        </authorList>
    </citation>
    <scope>NUCLEOTIDE SEQUENCE [LARGE SCALE GENOMIC DNA]</scope>
    <source>
        <strain evidence="3">JCM 15395</strain>
    </source>
</reference>
<protein>
    <recommendedName>
        <fullName evidence="1">NERD domain-containing protein</fullName>
    </recommendedName>
</protein>
<evidence type="ECO:0000313" key="2">
    <source>
        <dbReference type="EMBL" id="GAA0606274.1"/>
    </source>
</evidence>
<gene>
    <name evidence="2" type="ORF">GCM10009001_24380</name>
</gene>
<keyword evidence="3" id="KW-1185">Reference proteome</keyword>
<dbReference type="RefSeq" id="WP_343813457.1">
    <property type="nucleotide sequence ID" value="NZ_BAAADS010000017.1"/>
</dbReference>
<comment type="caution">
    <text evidence="2">The sequence shown here is derived from an EMBL/GenBank/DDBJ whole genome shotgun (WGS) entry which is preliminary data.</text>
</comment>
<feature type="domain" description="NERD" evidence="1">
    <location>
        <begin position="41"/>
        <end position="156"/>
    </location>
</feature>
<dbReference type="InterPro" id="IPR011528">
    <property type="entry name" value="NERD"/>
</dbReference>
<evidence type="ECO:0000313" key="3">
    <source>
        <dbReference type="Proteomes" id="UP001500866"/>
    </source>
</evidence>
<evidence type="ECO:0000259" key="1">
    <source>
        <dbReference type="PROSITE" id="PS50965"/>
    </source>
</evidence>
<sequence length="316" mass="36296">MKIKTRKKPRPLVKLDAIIPRLAPNFPRLSEMKQDAAIRQRGYIGEKKVDYYLDNLATRHTILQDVCLQVNGKTTQSDNVICGKYAIYLVEAKHFKDKITFNTNLRQLTRSNGVIESGFEYPITQVENQKFHLQNYLFQHNMTNIPIYYFVAIADPSTIIEVVGDEIELAKVVAHGARIPSMILEKERELTNAGAGKLQDWQIGKQILSDCIEYDRDIIREYGIQLRDLSPGVMCPDCRLLGMRRVHGGWGCGKCECYSVNAHLEVLRTYLLFKPYITNSVCMRLLRIDSRGIATRILANCEFLRLEDGKRWVVGR</sequence>
<dbReference type="Pfam" id="PF08378">
    <property type="entry name" value="NERD"/>
    <property type="match status" value="1"/>
</dbReference>
<name>A0ABP3R9U5_9BACI</name>
<dbReference type="Proteomes" id="UP001500866">
    <property type="component" value="Unassembled WGS sequence"/>
</dbReference>
<dbReference type="EMBL" id="BAAADS010000017">
    <property type="protein sequence ID" value="GAA0606274.1"/>
    <property type="molecule type" value="Genomic_DNA"/>
</dbReference>
<accession>A0ABP3R9U5</accession>
<proteinExistence type="predicted"/>
<dbReference type="PROSITE" id="PS50965">
    <property type="entry name" value="NERD"/>
    <property type="match status" value="1"/>
</dbReference>